<dbReference type="PANTHER" id="PTHR11461:SF159">
    <property type="entry name" value="PLASMA PROTEASE C1 INHIBITOR"/>
    <property type="match status" value="1"/>
</dbReference>
<keyword evidence="6" id="KW-1185">Reference proteome</keyword>
<dbReference type="Pfam" id="PF00079">
    <property type="entry name" value="Serpin"/>
    <property type="match status" value="1"/>
</dbReference>
<protein>
    <recommendedName>
        <fullName evidence="4">Ig-like domain-containing protein</fullName>
    </recommendedName>
</protein>
<dbReference type="InterPro" id="IPR013151">
    <property type="entry name" value="Immunoglobulin_dom"/>
</dbReference>
<dbReference type="Gene3D" id="2.30.39.10">
    <property type="entry name" value="Alpha-1-antitrypsin, domain 1"/>
    <property type="match status" value="1"/>
</dbReference>
<dbReference type="PROSITE" id="PS50835">
    <property type="entry name" value="IG_LIKE"/>
    <property type="match status" value="2"/>
</dbReference>
<feature type="domain" description="Ig-like" evidence="4">
    <location>
        <begin position="62"/>
        <end position="140"/>
    </location>
</feature>
<dbReference type="Pfam" id="PF07686">
    <property type="entry name" value="V-set"/>
    <property type="match status" value="1"/>
</dbReference>
<dbReference type="InterPro" id="IPR013783">
    <property type="entry name" value="Ig-like_fold"/>
</dbReference>
<dbReference type="SMART" id="SM00093">
    <property type="entry name" value="SERPIN"/>
    <property type="match status" value="1"/>
</dbReference>
<dbReference type="InterPro" id="IPR042178">
    <property type="entry name" value="Serpin_sf_1"/>
</dbReference>
<dbReference type="Proteomes" id="UP001187315">
    <property type="component" value="Unassembled WGS sequence"/>
</dbReference>
<comment type="similarity">
    <text evidence="2">Belongs to the serpin family.</text>
</comment>
<dbReference type="InterPro" id="IPR042185">
    <property type="entry name" value="Serpin_sf_2"/>
</dbReference>
<dbReference type="GO" id="GO:0005615">
    <property type="term" value="C:extracellular space"/>
    <property type="evidence" value="ECO:0007669"/>
    <property type="project" value="InterPro"/>
</dbReference>
<keyword evidence="1" id="KW-0393">Immunoglobulin domain</keyword>
<evidence type="ECO:0000256" key="2">
    <source>
        <dbReference type="RuleBase" id="RU000411"/>
    </source>
</evidence>
<keyword evidence="3" id="KW-0812">Transmembrane</keyword>
<dbReference type="InterPro" id="IPR036179">
    <property type="entry name" value="Ig-like_dom_sf"/>
</dbReference>
<organism evidence="5 6">
    <name type="scientific">Tachysurus vachellii</name>
    <name type="common">Darkbarbel catfish</name>
    <name type="synonym">Pelteobagrus vachellii</name>
    <dbReference type="NCBI Taxonomy" id="175792"/>
    <lineage>
        <taxon>Eukaryota</taxon>
        <taxon>Metazoa</taxon>
        <taxon>Chordata</taxon>
        <taxon>Craniata</taxon>
        <taxon>Vertebrata</taxon>
        <taxon>Euteleostomi</taxon>
        <taxon>Actinopterygii</taxon>
        <taxon>Neopterygii</taxon>
        <taxon>Teleostei</taxon>
        <taxon>Ostariophysi</taxon>
        <taxon>Siluriformes</taxon>
        <taxon>Bagridae</taxon>
        <taxon>Tachysurus</taxon>
    </lineage>
</organism>
<keyword evidence="3" id="KW-0472">Membrane</keyword>
<dbReference type="InterPro" id="IPR007110">
    <property type="entry name" value="Ig-like_dom"/>
</dbReference>
<evidence type="ECO:0000256" key="3">
    <source>
        <dbReference type="SAM" id="Phobius"/>
    </source>
</evidence>
<dbReference type="SMART" id="SM00406">
    <property type="entry name" value="IGv"/>
    <property type="match status" value="1"/>
</dbReference>
<dbReference type="AlphaFoldDB" id="A0AA88MQW4"/>
<sequence>MSNNSLISIEEFSLTLRHTHTEIVNSLWSRLLSRSCTIMLRCFILLLFWGFSSSSTITLLLGSQFKLQCLPESDLMFMEYSWSFSNKLDEDKNKQIRFSPLDHANEELELNPVEKQHAGTYKCVVRGTSAKGMMKVKRIFKISVIESPLFISWQLFDGDERETVTLSCSSSSKNINSFDSAEVKWYKVKDTGDSFDLKELKPVVRNQRNVKGEEIKTKTRRVYWTSDLKQPDWSITIDSLELDDEALYQCDISTDSEKESVLMELVVHPAPPPRCLNQSQPWEACPDLDSQSSEAILCESLTEFSLNLYKKLNMMEPEKNLLFSPISIAMVMSQLLLGTRGDTRAELERGLFLPSDFSCVHSEMKKLSSRMKDSLLIANQMLFDPELKLREAFINQTQEFYDSVPQKLTNDSAANVKLINTWVADKTQNRITELVDSLDSSVNIILLNAVYFIGKWKGTFEVKDQQHFTTLSMEILSVPALYSSNYYLATSYIQVLKAYVAKFPLTGKNSLYVLLPFETGKNQLEVMETKLTDKNIRNMVKEMESIIPVESEVLLPKVKLLVNTNLFILLKKLELPGLFSDPNLCGMIDQSSSMPLSDARHCAFLSLTEKGVEAAAASSVSFSRSFNNFHAMRPFVLMVFNEEINIPLFIGKVLHPDKNE</sequence>
<dbReference type="Gene3D" id="2.60.40.10">
    <property type="entry name" value="Immunoglobulins"/>
    <property type="match status" value="2"/>
</dbReference>
<reference evidence="5" key="1">
    <citation type="submission" date="2023-08" db="EMBL/GenBank/DDBJ databases">
        <title>Pelteobagrus vachellii genome.</title>
        <authorList>
            <person name="Liu H."/>
        </authorList>
    </citation>
    <scope>NUCLEOTIDE SEQUENCE</scope>
    <source>
        <strain evidence="5">PRFRI_2022a</strain>
        <tissue evidence="5">Muscle</tissue>
    </source>
</reference>
<name>A0AA88MQW4_TACVA</name>
<dbReference type="EMBL" id="JAVHJS010000012">
    <property type="protein sequence ID" value="KAK2841494.1"/>
    <property type="molecule type" value="Genomic_DNA"/>
</dbReference>
<dbReference type="InterPro" id="IPR036186">
    <property type="entry name" value="Serpin_sf"/>
</dbReference>
<evidence type="ECO:0000313" key="5">
    <source>
        <dbReference type="EMBL" id="KAK2841494.1"/>
    </source>
</evidence>
<evidence type="ECO:0000256" key="1">
    <source>
        <dbReference type="ARBA" id="ARBA00023319"/>
    </source>
</evidence>
<keyword evidence="3" id="KW-1133">Transmembrane helix</keyword>
<dbReference type="PANTHER" id="PTHR11461">
    <property type="entry name" value="SERINE PROTEASE INHIBITOR, SERPIN"/>
    <property type="match status" value="1"/>
</dbReference>
<dbReference type="InterPro" id="IPR003599">
    <property type="entry name" value="Ig_sub"/>
</dbReference>
<dbReference type="GO" id="GO:0004867">
    <property type="term" value="F:serine-type endopeptidase inhibitor activity"/>
    <property type="evidence" value="ECO:0007669"/>
    <property type="project" value="InterPro"/>
</dbReference>
<dbReference type="InterPro" id="IPR013106">
    <property type="entry name" value="Ig_V-set"/>
</dbReference>
<dbReference type="Pfam" id="PF00047">
    <property type="entry name" value="ig"/>
    <property type="match status" value="1"/>
</dbReference>
<dbReference type="Gene3D" id="3.30.497.10">
    <property type="entry name" value="Antithrombin, subunit I, domain 2"/>
    <property type="match status" value="1"/>
</dbReference>
<dbReference type="SUPFAM" id="SSF48726">
    <property type="entry name" value="Immunoglobulin"/>
    <property type="match status" value="2"/>
</dbReference>
<dbReference type="InterPro" id="IPR003598">
    <property type="entry name" value="Ig_sub2"/>
</dbReference>
<feature type="domain" description="Ig-like" evidence="4">
    <location>
        <begin position="148"/>
        <end position="260"/>
    </location>
</feature>
<gene>
    <name evidence="5" type="ORF">Q7C36_013073</name>
</gene>
<dbReference type="InterPro" id="IPR000215">
    <property type="entry name" value="Serpin_fam"/>
</dbReference>
<feature type="transmembrane region" description="Helical" evidence="3">
    <location>
        <begin position="38"/>
        <end position="61"/>
    </location>
</feature>
<evidence type="ECO:0000259" key="4">
    <source>
        <dbReference type="PROSITE" id="PS50835"/>
    </source>
</evidence>
<accession>A0AA88MQW4</accession>
<dbReference type="SMART" id="SM00408">
    <property type="entry name" value="IGc2"/>
    <property type="match status" value="2"/>
</dbReference>
<proteinExistence type="inferred from homology"/>
<dbReference type="InterPro" id="IPR023796">
    <property type="entry name" value="Serpin_dom"/>
</dbReference>
<evidence type="ECO:0000313" key="6">
    <source>
        <dbReference type="Proteomes" id="UP001187315"/>
    </source>
</evidence>
<dbReference type="CDD" id="cd00096">
    <property type="entry name" value="Ig"/>
    <property type="match status" value="1"/>
</dbReference>
<dbReference type="SUPFAM" id="SSF56574">
    <property type="entry name" value="Serpins"/>
    <property type="match status" value="1"/>
</dbReference>
<comment type="caution">
    <text evidence="5">The sequence shown here is derived from an EMBL/GenBank/DDBJ whole genome shotgun (WGS) entry which is preliminary data.</text>
</comment>
<dbReference type="SMART" id="SM00409">
    <property type="entry name" value="IG"/>
    <property type="match status" value="2"/>
</dbReference>